<comment type="caution">
    <text evidence="1">The sequence shown here is derived from an EMBL/GenBank/DDBJ whole genome shotgun (WGS) entry which is preliminary data.</text>
</comment>
<dbReference type="AlphaFoldDB" id="A0A1J5RL83"/>
<protein>
    <submittedName>
        <fullName evidence="1">Uncharacterized protein</fullName>
    </submittedName>
</protein>
<accession>A0A1J5RL83</accession>
<proteinExistence type="predicted"/>
<reference evidence="1" key="1">
    <citation type="submission" date="2016-10" db="EMBL/GenBank/DDBJ databases">
        <title>Sequence of Gallionella enrichment culture.</title>
        <authorList>
            <person name="Poehlein A."/>
            <person name="Muehling M."/>
            <person name="Daniel R."/>
        </authorList>
    </citation>
    <scope>NUCLEOTIDE SEQUENCE</scope>
</reference>
<name>A0A1J5RL83_9ZZZZ</name>
<organism evidence="1">
    <name type="scientific">mine drainage metagenome</name>
    <dbReference type="NCBI Taxonomy" id="410659"/>
    <lineage>
        <taxon>unclassified sequences</taxon>
        <taxon>metagenomes</taxon>
        <taxon>ecological metagenomes</taxon>
    </lineage>
</organism>
<dbReference type="EMBL" id="MLJW01000352">
    <property type="protein sequence ID" value="OIQ88909.1"/>
    <property type="molecule type" value="Genomic_DNA"/>
</dbReference>
<sequence>MNRPGVSGDSDPWEGLRHVSQYVEEVGSVCS</sequence>
<gene>
    <name evidence="1" type="ORF">GALL_291870</name>
</gene>
<evidence type="ECO:0000313" key="1">
    <source>
        <dbReference type="EMBL" id="OIQ88909.1"/>
    </source>
</evidence>